<dbReference type="PIRSF" id="PIRSF000103">
    <property type="entry name" value="HIBADH"/>
    <property type="match status" value="1"/>
</dbReference>
<dbReference type="InterPro" id="IPR036291">
    <property type="entry name" value="NAD(P)-bd_dom_sf"/>
</dbReference>
<protein>
    <submittedName>
        <fullName evidence="6">2-hydroxy-3-oxopropionate reductase</fullName>
        <ecNumber evidence="6">1.1.1.60</ecNumber>
    </submittedName>
</protein>
<evidence type="ECO:0000256" key="1">
    <source>
        <dbReference type="ARBA" id="ARBA00009080"/>
    </source>
</evidence>
<keyword evidence="7" id="KW-1185">Reference proteome</keyword>
<dbReference type="GO" id="GO:0008679">
    <property type="term" value="F:2-hydroxy-3-oxopropionate reductase activity"/>
    <property type="evidence" value="ECO:0007669"/>
    <property type="project" value="UniProtKB-EC"/>
</dbReference>
<dbReference type="PROSITE" id="PS00895">
    <property type="entry name" value="3_HYDROXYISOBUT_DH"/>
    <property type="match status" value="1"/>
</dbReference>
<keyword evidence="3" id="KW-0520">NAD</keyword>
<evidence type="ECO:0000313" key="6">
    <source>
        <dbReference type="EMBL" id="WRP14879.1"/>
    </source>
</evidence>
<evidence type="ECO:0000259" key="5">
    <source>
        <dbReference type="Pfam" id="PF14833"/>
    </source>
</evidence>
<dbReference type="PANTHER" id="PTHR43060">
    <property type="entry name" value="3-HYDROXYISOBUTYRATE DEHYDROGENASE-LIKE 1, MITOCHONDRIAL-RELATED"/>
    <property type="match status" value="1"/>
</dbReference>
<dbReference type="PANTHER" id="PTHR43060:SF15">
    <property type="entry name" value="3-HYDROXYISOBUTYRATE DEHYDROGENASE-LIKE 1, MITOCHONDRIAL-RELATED"/>
    <property type="match status" value="1"/>
</dbReference>
<keyword evidence="2 6" id="KW-0560">Oxidoreductase</keyword>
<reference evidence="7" key="1">
    <citation type="submission" date="2023-12" db="EMBL/GenBank/DDBJ databases">
        <title>Novel isolates from deep terrestrial aquifers shed light on the physiology and ecology of the class Limnochordia.</title>
        <authorList>
            <person name="Karnachuk O.V."/>
            <person name="Lukina A.P."/>
            <person name="Avakyan M.R."/>
            <person name="Kadnikov V."/>
            <person name="Begmatov S."/>
            <person name="Beletsky A.V."/>
            <person name="Mardanov A.V."/>
            <person name="Ravin N.V."/>
        </authorList>
    </citation>
    <scope>NUCLEOTIDE SEQUENCE [LARGE SCALE GENOMIC DNA]</scope>
    <source>
        <strain evidence="7">LN</strain>
    </source>
</reference>
<dbReference type="RefSeq" id="WP_324669266.1">
    <property type="nucleotide sequence ID" value="NZ_CP141614.1"/>
</dbReference>
<dbReference type="SUPFAM" id="SSF51735">
    <property type="entry name" value="NAD(P)-binding Rossmann-fold domains"/>
    <property type="match status" value="1"/>
</dbReference>
<comment type="similarity">
    <text evidence="1">Belongs to the HIBADH-related family.</text>
</comment>
<dbReference type="NCBIfam" id="TIGR01505">
    <property type="entry name" value="tartro_sem_red"/>
    <property type="match status" value="1"/>
</dbReference>
<proteinExistence type="inferred from homology"/>
<evidence type="ECO:0000259" key="4">
    <source>
        <dbReference type="Pfam" id="PF03446"/>
    </source>
</evidence>
<feature type="domain" description="6-phosphogluconate dehydrogenase NADP-binding" evidence="4">
    <location>
        <begin position="17"/>
        <end position="176"/>
    </location>
</feature>
<feature type="domain" description="3-hydroxyisobutyrate dehydrogenase-like NAD-binding" evidence="5">
    <location>
        <begin position="179"/>
        <end position="297"/>
    </location>
</feature>
<gene>
    <name evidence="6" type="ORF">VLY81_01520</name>
</gene>
<dbReference type="Pfam" id="PF03446">
    <property type="entry name" value="NAD_binding_2"/>
    <property type="match status" value="1"/>
</dbReference>
<dbReference type="InterPro" id="IPR013328">
    <property type="entry name" value="6PGD_dom2"/>
</dbReference>
<evidence type="ECO:0000256" key="2">
    <source>
        <dbReference type="ARBA" id="ARBA00023002"/>
    </source>
</evidence>
<dbReference type="Pfam" id="PF14833">
    <property type="entry name" value="NAD_binding_11"/>
    <property type="match status" value="1"/>
</dbReference>
<dbReference type="InterPro" id="IPR006398">
    <property type="entry name" value="Tartro_sem_red"/>
</dbReference>
<dbReference type="Proteomes" id="UP001333102">
    <property type="component" value="Chromosome"/>
</dbReference>
<dbReference type="EMBL" id="CP141614">
    <property type="protein sequence ID" value="WRP14879.1"/>
    <property type="molecule type" value="Genomic_DNA"/>
</dbReference>
<evidence type="ECO:0000313" key="7">
    <source>
        <dbReference type="Proteomes" id="UP001333102"/>
    </source>
</evidence>
<organism evidence="6 7">
    <name type="scientific">Geochorda subterranea</name>
    <dbReference type="NCBI Taxonomy" id="3109564"/>
    <lineage>
        <taxon>Bacteria</taxon>
        <taxon>Bacillati</taxon>
        <taxon>Bacillota</taxon>
        <taxon>Limnochordia</taxon>
        <taxon>Limnochordales</taxon>
        <taxon>Geochordaceae</taxon>
        <taxon>Geochorda</taxon>
    </lineage>
</organism>
<evidence type="ECO:0000256" key="3">
    <source>
        <dbReference type="ARBA" id="ARBA00023027"/>
    </source>
</evidence>
<accession>A0ABZ1BQ99</accession>
<dbReference type="Gene3D" id="1.10.1040.10">
    <property type="entry name" value="N-(1-d-carboxylethyl)-l-norvaline Dehydrogenase, domain 2"/>
    <property type="match status" value="1"/>
</dbReference>
<dbReference type="InterPro" id="IPR015815">
    <property type="entry name" value="HIBADH-related"/>
</dbReference>
<dbReference type="Gene3D" id="3.40.50.720">
    <property type="entry name" value="NAD(P)-binding Rossmann-like Domain"/>
    <property type="match status" value="1"/>
</dbReference>
<dbReference type="SUPFAM" id="SSF48179">
    <property type="entry name" value="6-phosphogluconate dehydrogenase C-terminal domain-like"/>
    <property type="match status" value="1"/>
</dbReference>
<dbReference type="InterPro" id="IPR006115">
    <property type="entry name" value="6PGDH_NADP-bd"/>
</dbReference>
<dbReference type="EC" id="1.1.1.60" evidence="6"/>
<dbReference type="InterPro" id="IPR002204">
    <property type="entry name" value="3-OH-isobutyrate_DH-rel_CS"/>
</dbReference>
<name>A0ABZ1BQ99_9FIRM</name>
<dbReference type="InterPro" id="IPR029154">
    <property type="entry name" value="HIBADH-like_NADP-bd"/>
</dbReference>
<sequence>MQAGSVAIQELRPGRTTIGFIGLGIMGRPMARNLLKAGYRLRVHNRSRGPVEQLASLGAIPASSPAEAASEADVVITMLPDSPDVQRVVMGPSGVHEGLRAGGVLIDMSTISPIVTRELAAQLAERGIAMLDAPVSGGERGAQEAALSIMVGGDEAVYRACLPILEALGRNIVYMGPSGAGQVTKACNQIVVGVTIQAVSEALVLAERAGVDPARVRQALLGGFAQSRILDIHGARILQGDFQPGFKVRLHRKDLGIALATGRSLGVPLLATALVSELLGALEARGRGEWDHASLATLARELAGTPPGGPAA</sequence>
<dbReference type="InterPro" id="IPR008927">
    <property type="entry name" value="6-PGluconate_DH-like_C_sf"/>
</dbReference>